<dbReference type="PANTHER" id="PTHR43249:SF1">
    <property type="entry name" value="D-GLUCOSIDE 3-DEHYDROGENASE"/>
    <property type="match status" value="1"/>
</dbReference>
<dbReference type="Proteomes" id="UP000317557">
    <property type="component" value="Unassembled WGS sequence"/>
</dbReference>
<dbReference type="InterPro" id="IPR036291">
    <property type="entry name" value="NAD(P)-bd_dom_sf"/>
</dbReference>
<dbReference type="SUPFAM" id="SSF51735">
    <property type="entry name" value="NAD(P)-binding Rossmann-fold domains"/>
    <property type="match status" value="1"/>
</dbReference>
<evidence type="ECO:0000313" key="4">
    <source>
        <dbReference type="Proteomes" id="UP000317557"/>
    </source>
</evidence>
<gene>
    <name evidence="3" type="ORF">SAMN06265219_107120</name>
</gene>
<dbReference type="InterPro" id="IPR052515">
    <property type="entry name" value="Gfo/Idh/MocA_Oxidoreductase"/>
</dbReference>
<feature type="domain" description="Gfo/Idh/MocA-like oxidoreductase N-terminal" evidence="1">
    <location>
        <begin position="5"/>
        <end position="124"/>
    </location>
</feature>
<name>A0A521D515_9BACT</name>
<evidence type="ECO:0000313" key="3">
    <source>
        <dbReference type="EMBL" id="SMO66774.1"/>
    </source>
</evidence>
<dbReference type="Pfam" id="PF01408">
    <property type="entry name" value="GFO_IDH_MocA"/>
    <property type="match status" value="1"/>
</dbReference>
<evidence type="ECO:0000259" key="2">
    <source>
        <dbReference type="Pfam" id="PF22725"/>
    </source>
</evidence>
<dbReference type="Gene3D" id="3.40.50.720">
    <property type="entry name" value="NAD(P)-binding Rossmann-like Domain"/>
    <property type="match status" value="1"/>
</dbReference>
<dbReference type="AlphaFoldDB" id="A0A521D515"/>
<dbReference type="Gene3D" id="3.30.360.10">
    <property type="entry name" value="Dihydrodipicolinate Reductase, domain 2"/>
    <property type="match status" value="1"/>
</dbReference>
<sequence>MDKVKWGIIGCGDVTEVKSGPAFSKIEHSELVAVMRRNATKAEDYAKRHKVPKWYADAGELIHDPDVNAIYIATPPNSHAQYTKQAAAAGKPVYVEKPMALNYAECNEMIEACDEAGVPLFVAYYRRALPYFLKVKELLGEEAIGKVNSLQINLLQAPKPDDFKSPDQHNNWRTKPEISGGGYFHDLASHQLDLVEFLLGEIKEVSGHATNQMGWYEANDVISACFKFQNGATGNGLWNFTVQPEEQKDEIIIIGREGSITFSTFNDENPVILKNASGKKEFQLPYPPHVQQPLIQTVVNALRGKGDCASTGKSGARANLLMDRILES</sequence>
<reference evidence="3 4" key="1">
    <citation type="submission" date="2017-05" db="EMBL/GenBank/DDBJ databases">
        <authorList>
            <person name="Varghese N."/>
            <person name="Submissions S."/>
        </authorList>
    </citation>
    <scope>NUCLEOTIDE SEQUENCE [LARGE SCALE GENOMIC DNA]</scope>
    <source>
        <strain evidence="3 4">DSM 21985</strain>
    </source>
</reference>
<dbReference type="EMBL" id="FXTP01000007">
    <property type="protein sequence ID" value="SMO66774.1"/>
    <property type="molecule type" value="Genomic_DNA"/>
</dbReference>
<dbReference type="SUPFAM" id="SSF55347">
    <property type="entry name" value="Glyceraldehyde-3-phosphate dehydrogenase-like, C-terminal domain"/>
    <property type="match status" value="1"/>
</dbReference>
<dbReference type="RefSeq" id="WP_142454363.1">
    <property type="nucleotide sequence ID" value="NZ_FXTP01000007.1"/>
</dbReference>
<protein>
    <submittedName>
        <fullName evidence="3">Predicted dehydrogenase</fullName>
    </submittedName>
</protein>
<dbReference type="OrthoDB" id="9795543at2"/>
<proteinExistence type="predicted"/>
<dbReference type="InterPro" id="IPR000683">
    <property type="entry name" value="Gfo/Idh/MocA-like_OxRdtase_N"/>
</dbReference>
<evidence type="ECO:0000259" key="1">
    <source>
        <dbReference type="Pfam" id="PF01408"/>
    </source>
</evidence>
<keyword evidence="4" id="KW-1185">Reference proteome</keyword>
<feature type="domain" description="GFO/IDH/MocA-like oxidoreductase" evidence="2">
    <location>
        <begin position="132"/>
        <end position="260"/>
    </location>
</feature>
<accession>A0A521D515</accession>
<dbReference type="Pfam" id="PF22725">
    <property type="entry name" value="GFO_IDH_MocA_C3"/>
    <property type="match status" value="1"/>
</dbReference>
<dbReference type="PANTHER" id="PTHR43249">
    <property type="entry name" value="UDP-N-ACETYL-2-AMINO-2-DEOXY-D-GLUCURONATE OXIDASE"/>
    <property type="match status" value="1"/>
</dbReference>
<dbReference type="GO" id="GO:0000166">
    <property type="term" value="F:nucleotide binding"/>
    <property type="evidence" value="ECO:0007669"/>
    <property type="project" value="InterPro"/>
</dbReference>
<organism evidence="3 4">
    <name type="scientific">Gracilimonas mengyeensis</name>
    <dbReference type="NCBI Taxonomy" id="1302730"/>
    <lineage>
        <taxon>Bacteria</taxon>
        <taxon>Pseudomonadati</taxon>
        <taxon>Balneolota</taxon>
        <taxon>Balneolia</taxon>
        <taxon>Balneolales</taxon>
        <taxon>Balneolaceae</taxon>
        <taxon>Gracilimonas</taxon>
    </lineage>
</organism>
<dbReference type="InterPro" id="IPR055170">
    <property type="entry name" value="GFO_IDH_MocA-like_dom"/>
</dbReference>